<keyword evidence="1" id="KW-0812">Transmembrane</keyword>
<feature type="transmembrane region" description="Helical" evidence="1">
    <location>
        <begin position="270"/>
        <end position="291"/>
    </location>
</feature>
<dbReference type="EMBL" id="KV875100">
    <property type="protein sequence ID" value="OIW26909.1"/>
    <property type="molecule type" value="Genomic_DNA"/>
</dbReference>
<dbReference type="InterPro" id="IPR040632">
    <property type="entry name" value="Sulfotransfer_4"/>
</dbReference>
<name>A0A1J7IHN9_9PEZI</name>
<evidence type="ECO:0008006" key="4">
    <source>
        <dbReference type="Google" id="ProtNLM"/>
    </source>
</evidence>
<keyword evidence="1" id="KW-0472">Membrane</keyword>
<feature type="transmembrane region" description="Helical" evidence="1">
    <location>
        <begin position="311"/>
        <end position="332"/>
    </location>
</feature>
<dbReference type="Gene3D" id="3.40.50.300">
    <property type="entry name" value="P-loop containing nucleotide triphosphate hydrolases"/>
    <property type="match status" value="1"/>
</dbReference>
<protein>
    <recommendedName>
        <fullName evidence="4">NAD dependent epimerase/dehydratase</fullName>
    </recommendedName>
</protein>
<gene>
    <name evidence="2" type="ORF">CONLIGDRAFT_717105</name>
</gene>
<dbReference type="Proteomes" id="UP000182658">
    <property type="component" value="Unassembled WGS sequence"/>
</dbReference>
<evidence type="ECO:0000256" key="1">
    <source>
        <dbReference type="SAM" id="Phobius"/>
    </source>
</evidence>
<dbReference type="InParanoid" id="A0A1J7IHN9"/>
<dbReference type="PANTHER" id="PTHR36978:SF4">
    <property type="entry name" value="P-LOOP CONTAINING NUCLEOSIDE TRIPHOSPHATE HYDROLASE PROTEIN"/>
    <property type="match status" value="1"/>
</dbReference>
<dbReference type="AlphaFoldDB" id="A0A1J7IHN9"/>
<keyword evidence="3" id="KW-1185">Reference proteome</keyword>
<dbReference type="SUPFAM" id="SSF52540">
    <property type="entry name" value="P-loop containing nucleoside triphosphate hydrolases"/>
    <property type="match status" value="1"/>
</dbReference>
<keyword evidence="1" id="KW-1133">Transmembrane helix</keyword>
<evidence type="ECO:0000313" key="3">
    <source>
        <dbReference type="Proteomes" id="UP000182658"/>
    </source>
</evidence>
<accession>A0A1J7IHN9</accession>
<dbReference type="InterPro" id="IPR027417">
    <property type="entry name" value="P-loop_NTPase"/>
</dbReference>
<dbReference type="STRING" id="1408157.A0A1J7IHN9"/>
<evidence type="ECO:0000313" key="2">
    <source>
        <dbReference type="EMBL" id="OIW26909.1"/>
    </source>
</evidence>
<sequence length="340" mass="38325">MSLAEFFFGFNSATRAEHPHLFVNHDIDRSQCRRVVPMEVLGLGMGRTGTASMRAALEILGIPTYHGADMHSNPRDGDIWVEAINAKYYGDTSVKLDADFFDKALGHVSGCTDYPPNMFGPELIASYPAAKVVLVTRDPEAWYPSFERALIRGQDSPAWFRRFLALVDDQTSRVQPVIWRGMMQGQFGARDSVEWRRRAKAVYAAHNDEIRETLRDQPERLLEYRLGSGWGPLCDFLGKEVPDRDFPRVNETAQHDAMIRVFVMQVGQRFLLGLLKAAGVGLVAVAAWRWWRLNGHGAGVEVFVMQVGRVLLDNMANTAGAMAVAVIAWRWWRLKMDGRA</sequence>
<dbReference type="Pfam" id="PF17784">
    <property type="entry name" value="Sulfotransfer_4"/>
    <property type="match status" value="1"/>
</dbReference>
<organism evidence="2 3">
    <name type="scientific">Coniochaeta ligniaria NRRL 30616</name>
    <dbReference type="NCBI Taxonomy" id="1408157"/>
    <lineage>
        <taxon>Eukaryota</taxon>
        <taxon>Fungi</taxon>
        <taxon>Dikarya</taxon>
        <taxon>Ascomycota</taxon>
        <taxon>Pezizomycotina</taxon>
        <taxon>Sordariomycetes</taxon>
        <taxon>Sordariomycetidae</taxon>
        <taxon>Coniochaetales</taxon>
        <taxon>Coniochaetaceae</taxon>
        <taxon>Coniochaeta</taxon>
    </lineage>
</organism>
<dbReference type="OrthoDB" id="408152at2759"/>
<proteinExistence type="predicted"/>
<dbReference type="PANTHER" id="PTHR36978">
    <property type="entry name" value="P-LOOP CONTAINING NUCLEOTIDE TRIPHOSPHATE HYDROLASE"/>
    <property type="match status" value="1"/>
</dbReference>
<reference evidence="2 3" key="1">
    <citation type="submission" date="2016-10" db="EMBL/GenBank/DDBJ databases">
        <title>Draft genome sequence of Coniochaeta ligniaria NRRL30616, a lignocellulolytic fungus for bioabatement of inhibitors in plant biomass hydrolysates.</title>
        <authorList>
            <consortium name="DOE Joint Genome Institute"/>
            <person name="Jimenez D.J."/>
            <person name="Hector R.E."/>
            <person name="Riley R."/>
            <person name="Sun H."/>
            <person name="Grigoriev I.V."/>
            <person name="Van Elsas J.D."/>
            <person name="Nichols N.N."/>
        </authorList>
    </citation>
    <scope>NUCLEOTIDE SEQUENCE [LARGE SCALE GENOMIC DNA]</scope>
    <source>
        <strain evidence="2 3">NRRL 30616</strain>
    </source>
</reference>